<dbReference type="AlphaFoldDB" id="A0A1K0JKQ9"/>
<keyword evidence="2" id="KW-0560">Oxidoreductase</keyword>
<sequence length="158" mass="17521">MRGIVAKIKVKEGREAEFEVLANGLVTESRREAGCLSYDLWRSDEAREYVFIERYGDEAAAQAHVKSDHYRRIGRQMGALMDGVPTVFRLALLESDAGVATADQVHVSDGYNDSARAMLVARWLNHFGVDDARRLDLGTLGAIQQYVENGVPPPERAA</sequence>
<dbReference type="PROSITE" id="PS51725">
    <property type="entry name" value="ABM"/>
    <property type="match status" value="1"/>
</dbReference>
<dbReference type="PANTHER" id="PTHR33336">
    <property type="entry name" value="QUINOL MONOOXYGENASE YGIN-RELATED"/>
    <property type="match status" value="1"/>
</dbReference>
<dbReference type="Gene3D" id="3.30.70.100">
    <property type="match status" value="1"/>
</dbReference>
<name>A0A1K0JKQ9_CUPNE</name>
<dbReference type="RefSeq" id="WP_340524641.1">
    <property type="nucleotide sequence ID" value="NZ_FMSH01000173.1"/>
</dbReference>
<dbReference type="PANTHER" id="PTHR33336:SF3">
    <property type="entry name" value="ABM DOMAIN-CONTAINING PROTEIN"/>
    <property type="match status" value="1"/>
</dbReference>
<dbReference type="EMBL" id="FMSH01000173">
    <property type="protein sequence ID" value="SCU75776.1"/>
    <property type="molecule type" value="Genomic_DNA"/>
</dbReference>
<keyword evidence="2" id="KW-0503">Monooxygenase</keyword>
<organism evidence="2">
    <name type="scientific">Cupriavidus necator</name>
    <name type="common">Alcaligenes eutrophus</name>
    <name type="synonym">Ralstonia eutropha</name>
    <dbReference type="NCBI Taxonomy" id="106590"/>
    <lineage>
        <taxon>Bacteria</taxon>
        <taxon>Pseudomonadati</taxon>
        <taxon>Pseudomonadota</taxon>
        <taxon>Betaproteobacteria</taxon>
        <taxon>Burkholderiales</taxon>
        <taxon>Burkholderiaceae</taxon>
        <taxon>Cupriavidus</taxon>
    </lineage>
</organism>
<protein>
    <submittedName>
        <fullName evidence="2">Antibiotic biosynthesis monooxygenase (Modular protein)</fullName>
    </submittedName>
</protein>
<dbReference type="InterPro" id="IPR011008">
    <property type="entry name" value="Dimeric_a/b-barrel"/>
</dbReference>
<accession>A0A1K0JKQ9</accession>
<dbReference type="GO" id="GO:0004497">
    <property type="term" value="F:monooxygenase activity"/>
    <property type="evidence" value="ECO:0007669"/>
    <property type="project" value="UniProtKB-KW"/>
</dbReference>
<gene>
    <name evidence="2" type="ORF">CNECB9_2540009</name>
</gene>
<dbReference type="InterPro" id="IPR007138">
    <property type="entry name" value="ABM_dom"/>
</dbReference>
<dbReference type="SUPFAM" id="SSF54909">
    <property type="entry name" value="Dimeric alpha+beta barrel"/>
    <property type="match status" value="1"/>
</dbReference>
<dbReference type="Pfam" id="PF03992">
    <property type="entry name" value="ABM"/>
    <property type="match status" value="1"/>
</dbReference>
<feature type="domain" description="ABM" evidence="1">
    <location>
        <begin position="2"/>
        <end position="89"/>
    </location>
</feature>
<dbReference type="InterPro" id="IPR050744">
    <property type="entry name" value="AI-2_Isomerase_LsrG"/>
</dbReference>
<proteinExistence type="predicted"/>
<evidence type="ECO:0000259" key="1">
    <source>
        <dbReference type="PROSITE" id="PS51725"/>
    </source>
</evidence>
<reference evidence="2" key="1">
    <citation type="submission" date="2016-09" db="EMBL/GenBank/DDBJ databases">
        <authorList>
            <person name="Capua I."/>
            <person name="De Benedictis P."/>
            <person name="Joannis T."/>
            <person name="Lombin L.H."/>
            <person name="Cattoli G."/>
        </authorList>
    </citation>
    <scope>NUCLEOTIDE SEQUENCE</scope>
    <source>
        <strain evidence="2">B9</strain>
    </source>
</reference>
<evidence type="ECO:0000313" key="2">
    <source>
        <dbReference type="EMBL" id="SCU75776.1"/>
    </source>
</evidence>